<evidence type="ECO:0000313" key="2">
    <source>
        <dbReference type="EMBL" id="CDR43866.1"/>
    </source>
</evidence>
<feature type="compositionally biased region" description="Basic and acidic residues" evidence="1">
    <location>
        <begin position="357"/>
        <end position="370"/>
    </location>
</feature>
<dbReference type="OrthoDB" id="10345801at2759"/>
<dbReference type="Gene3D" id="3.80.10.10">
    <property type="entry name" value="Ribonuclease Inhibitor"/>
    <property type="match status" value="1"/>
</dbReference>
<evidence type="ECO:0000256" key="1">
    <source>
        <dbReference type="SAM" id="MobiDB-lite"/>
    </source>
</evidence>
<name>A0A061B1Q8_RHOTO</name>
<accession>A0A061B1Q8</accession>
<dbReference type="EMBL" id="LK052943">
    <property type="protein sequence ID" value="CDR43866.1"/>
    <property type="molecule type" value="Genomic_DNA"/>
</dbReference>
<dbReference type="SUPFAM" id="SSF52047">
    <property type="entry name" value="RNI-like"/>
    <property type="match status" value="1"/>
</dbReference>
<feature type="region of interest" description="Disordered" evidence="1">
    <location>
        <begin position="357"/>
        <end position="377"/>
    </location>
</feature>
<dbReference type="AlphaFoldDB" id="A0A061B1Q8"/>
<organism evidence="2">
    <name type="scientific">Rhodotorula toruloides</name>
    <name type="common">Yeast</name>
    <name type="synonym">Rhodosporidium toruloides</name>
    <dbReference type="NCBI Taxonomy" id="5286"/>
    <lineage>
        <taxon>Eukaryota</taxon>
        <taxon>Fungi</taxon>
        <taxon>Dikarya</taxon>
        <taxon>Basidiomycota</taxon>
        <taxon>Pucciniomycotina</taxon>
        <taxon>Microbotryomycetes</taxon>
        <taxon>Sporidiobolales</taxon>
        <taxon>Sporidiobolaceae</taxon>
        <taxon>Rhodotorula</taxon>
    </lineage>
</organism>
<sequence>MPATLPLELVHAILRAYIQRDFFDEDWSPYHHRIAPLCLVCKDFKYVVQPVLWSHLRLSSYQQLEKLGAPETGTSHLFQHVEELAGLDCRRTAHFRFEQQAFDILGMVAPSLQHITLRTFGGTYAFVHKVSSFAANLQILSLVRVSVCDWIMAKLLHKDCTPRLRRLYLAELLDTDEPEDMFAESFLPLQDLDLRRVKTVQLKPQSVELLPSALYHPDGPFDNKADVLLSWTAQSGYQLSGPFELPRFFQLHILHWMLEAPTSQFTEAIRSVLDVVWGEEVERGLRTLFDVCIDAGVSIYFYDDSSEESSLHMSDAFLRFIDNPLMPDENPLKVEWERRTHEVRPWTDDGTLWDLAKGFDEESESGKEDGLGNDDVP</sequence>
<proteinExistence type="predicted"/>
<reference evidence="2" key="1">
    <citation type="journal article" date="2014" name="Genome Announc.">
        <title>Draft genome sequence of Rhodosporidium toruloides CECT1137, an oleaginous yeast of biotechnological interest.</title>
        <authorList>
            <person name="Morin N."/>
            <person name="Calcas X."/>
            <person name="Devillers H."/>
            <person name="Durrens P."/>
            <person name="Sherman D.J."/>
            <person name="Nicaud J.-M."/>
            <person name="Neuveglise C."/>
        </authorList>
    </citation>
    <scope>NUCLEOTIDE SEQUENCE</scope>
    <source>
        <strain evidence="2">CECT1137</strain>
    </source>
</reference>
<dbReference type="InterPro" id="IPR032675">
    <property type="entry name" value="LRR_dom_sf"/>
</dbReference>
<protein>
    <submittedName>
        <fullName evidence="2">RHTO0S08e07316g1_1</fullName>
    </submittedName>
</protein>
<gene>
    <name evidence="2" type="ORF">RHTO0S_08e07316g</name>
</gene>